<protein>
    <submittedName>
        <fullName evidence="2">Uncharacterized protein</fullName>
    </submittedName>
</protein>
<dbReference type="EMBL" id="CP034235">
    <property type="protein sequence ID" value="QGQ96528.1"/>
    <property type="molecule type" value="Genomic_DNA"/>
</dbReference>
<keyword evidence="1" id="KW-0472">Membrane</keyword>
<sequence>MTSIQDNSVYTVPTHSFPRKKRPMRLIFSIVLIIVILVLGSVVAYAKFDVFKSPKTIYLQSELNSLSSAGSSFGFLKDKFNSEVNPLLKGPQHYTVDISKLSVDYTDQQDEQIQGILDLINKINLSFDIQQDGKSGNSLNKLILNVDKKSVLTFEMAYNKEQLSIHIPEIYEKYGYVNLKDLDSLENDLSLENMPKKILTTQDIIDAISIKPEELTDVLMPYAKLYASSIKPEQVTLNKDSQLVEGSTSIPAREITVTLTQNDLTRISNSFLSKMLADTTLQDLIYTRIKNVIQLINDSGYAIDEISKSEFLENWKQKIVDMQDSIEDNSLVDGATMVLYIDGNHRILERKFAFKVKDEDDITSSVNLNIGSWTDESSLTNSLFFLRVKDSDGEDGEFKLVNKANSNDKGSKGNLSLNFKVTDSDIDDVDFNAEVDYDLLKSKTEDSGTYSFKIDVPGDGEDAGSIKGTITTATTKTGDSSESNYDVNINLKDFEDNSSVNSVKFKLHSKQEPIQEVKLPVMTADNSFDFVKISDENQGDLLEELLNGMQAFIEENTELLQSFGYGDSY</sequence>
<proteinExistence type="predicted"/>
<evidence type="ECO:0000256" key="1">
    <source>
        <dbReference type="SAM" id="Phobius"/>
    </source>
</evidence>
<keyword evidence="1" id="KW-1133">Transmembrane helix</keyword>
<name>A0A6B8RMF2_9BACL</name>
<dbReference type="Proteomes" id="UP000426246">
    <property type="component" value="Chromosome"/>
</dbReference>
<keyword evidence="3" id="KW-1185">Reference proteome</keyword>
<evidence type="ECO:0000313" key="3">
    <source>
        <dbReference type="Proteomes" id="UP000426246"/>
    </source>
</evidence>
<gene>
    <name evidence="2" type="ORF">EHS13_17365</name>
</gene>
<dbReference type="KEGG" id="ppsc:EHS13_17365"/>
<dbReference type="OrthoDB" id="2474276at2"/>
<feature type="transmembrane region" description="Helical" evidence="1">
    <location>
        <begin position="26"/>
        <end position="46"/>
    </location>
</feature>
<keyword evidence="1" id="KW-0812">Transmembrane</keyword>
<reference evidence="3" key="1">
    <citation type="submission" date="2018-11" db="EMBL/GenBank/DDBJ databases">
        <title>Complete genome sequence of Paenibacillus sp. ML311-T8.</title>
        <authorList>
            <person name="Nam Y.-D."/>
            <person name="Kang J."/>
            <person name="Chung W.-H."/>
            <person name="Park Y.S."/>
        </authorList>
    </citation>
    <scope>NUCLEOTIDE SEQUENCE [LARGE SCALE GENOMIC DNA]</scope>
    <source>
        <strain evidence="3">ML311-T8</strain>
    </source>
</reference>
<organism evidence="2 3">
    <name type="scientific">Paenibacillus psychroresistens</name>
    <dbReference type="NCBI Taxonomy" id="1778678"/>
    <lineage>
        <taxon>Bacteria</taxon>
        <taxon>Bacillati</taxon>
        <taxon>Bacillota</taxon>
        <taxon>Bacilli</taxon>
        <taxon>Bacillales</taxon>
        <taxon>Paenibacillaceae</taxon>
        <taxon>Paenibacillus</taxon>
    </lineage>
</organism>
<dbReference type="RefSeq" id="WP_155701599.1">
    <property type="nucleotide sequence ID" value="NZ_CP034235.1"/>
</dbReference>
<dbReference type="AlphaFoldDB" id="A0A6B8RMF2"/>
<evidence type="ECO:0000313" key="2">
    <source>
        <dbReference type="EMBL" id="QGQ96528.1"/>
    </source>
</evidence>
<accession>A0A6B8RMF2</accession>